<name>A0A6J1D8S0_MOMCH</name>
<proteinExistence type="inferred from homology"/>
<organism evidence="10 11">
    <name type="scientific">Momordica charantia</name>
    <name type="common">Bitter gourd</name>
    <name type="synonym">Balsam pear</name>
    <dbReference type="NCBI Taxonomy" id="3673"/>
    <lineage>
        <taxon>Eukaryota</taxon>
        <taxon>Viridiplantae</taxon>
        <taxon>Streptophyta</taxon>
        <taxon>Embryophyta</taxon>
        <taxon>Tracheophyta</taxon>
        <taxon>Spermatophyta</taxon>
        <taxon>Magnoliopsida</taxon>
        <taxon>eudicotyledons</taxon>
        <taxon>Gunneridae</taxon>
        <taxon>Pentapetalae</taxon>
        <taxon>rosids</taxon>
        <taxon>fabids</taxon>
        <taxon>Cucurbitales</taxon>
        <taxon>Cucurbitaceae</taxon>
        <taxon>Momordiceae</taxon>
        <taxon>Momordica</taxon>
    </lineage>
</organism>
<dbReference type="Proteomes" id="UP000504603">
    <property type="component" value="Unplaced"/>
</dbReference>
<dbReference type="GeneID" id="111018285"/>
<dbReference type="Pfam" id="PF02045">
    <property type="entry name" value="CBFB_NFYA"/>
    <property type="match status" value="1"/>
</dbReference>
<evidence type="ECO:0000256" key="2">
    <source>
        <dbReference type="ARBA" id="ARBA00023015"/>
    </source>
</evidence>
<evidence type="ECO:0000256" key="6">
    <source>
        <dbReference type="ARBA" id="ARBA00023242"/>
    </source>
</evidence>
<dbReference type="PROSITE" id="PS00686">
    <property type="entry name" value="NFYA_HAP2_1"/>
    <property type="match status" value="1"/>
</dbReference>
<dbReference type="GO" id="GO:0003677">
    <property type="term" value="F:DNA binding"/>
    <property type="evidence" value="ECO:0007669"/>
    <property type="project" value="UniProtKB-KW"/>
</dbReference>
<dbReference type="PROSITE" id="PS51152">
    <property type="entry name" value="NFYA_HAP2_2"/>
    <property type="match status" value="1"/>
</dbReference>
<dbReference type="KEGG" id="mcha:111018285"/>
<dbReference type="OrthoDB" id="1097733at2759"/>
<sequence>MPSKPENVDQQVTDGVKYVLQSTKYSEPWWHGVGNNTAVGEDPIRTSSADYLNVTVSSGATQSQANDENIEKEVQHLKYIPFSTSPPVGEHLDLNSHMELVGHSIVLTSYPFSDAQYGQMLTSYGPQSMLPHFYGLHHGRMPLPLDMEEEPVYVNAKQYHGILRRRQSRAKAELEKKVIKSRKPYLHESRHLHAMRRARGSGGRFLNTKKLNNVISNTSTEEDFNSGANHFTKSVSEAGSNYMATDENGVKDTHDDQQEGSRGFMNQNMHITHAFFDGKSNGHGLSTYNSQLSDVEGGHLGQPHESMQVNGAPQRAIPIK</sequence>
<evidence type="ECO:0000256" key="1">
    <source>
        <dbReference type="ARBA" id="ARBA00004123"/>
    </source>
</evidence>
<comment type="subunit">
    <text evidence="7">Heterotrimeric transcription factor composed of three components, NF-YA, NF-YB and NF-YC. NF-YB and NF-YC must interact and dimerize for NF-YA association and DNA binding.</text>
</comment>
<accession>A0A6J1D8S0</accession>
<reference evidence="11" key="1">
    <citation type="submission" date="2025-08" db="UniProtKB">
        <authorList>
            <consortium name="RefSeq"/>
        </authorList>
    </citation>
    <scope>IDENTIFICATION</scope>
    <source>
        <strain evidence="11">OHB3-1</strain>
    </source>
</reference>
<gene>
    <name evidence="11" type="primary">LOC111018285</name>
</gene>
<dbReference type="GO" id="GO:0003700">
    <property type="term" value="F:DNA-binding transcription factor activity"/>
    <property type="evidence" value="ECO:0007669"/>
    <property type="project" value="UniProtKB-UniRule"/>
</dbReference>
<dbReference type="InterPro" id="IPR001289">
    <property type="entry name" value="NFYA"/>
</dbReference>
<comment type="function">
    <text evidence="8">Component of the sequence-specific heterotrimeric transcription factor (NF-Y) which specifically recognizes a 5'-CCAAT-3' box motif found in the promoters of its target genes.</text>
</comment>
<protein>
    <recommendedName>
        <fullName evidence="8">Nuclear transcription factor Y subunit</fullName>
    </recommendedName>
</protein>
<dbReference type="Gene3D" id="6.10.250.2430">
    <property type="match status" value="1"/>
</dbReference>
<dbReference type="PRINTS" id="PR00616">
    <property type="entry name" value="CCAATSUBUNTB"/>
</dbReference>
<dbReference type="InterPro" id="IPR018362">
    <property type="entry name" value="CCAAT-binding_factor_CS"/>
</dbReference>
<evidence type="ECO:0000313" key="11">
    <source>
        <dbReference type="RefSeq" id="XP_022150009.1"/>
    </source>
</evidence>
<dbReference type="RefSeq" id="XP_022150009.1">
    <property type="nucleotide sequence ID" value="XM_022294317.1"/>
</dbReference>
<evidence type="ECO:0000256" key="3">
    <source>
        <dbReference type="ARBA" id="ARBA00023125"/>
    </source>
</evidence>
<dbReference type="PANTHER" id="PTHR12632">
    <property type="entry name" value="TRANSCRIPTION FACTOR NF-Y ALPHA-RELATED"/>
    <property type="match status" value="1"/>
</dbReference>
<comment type="subcellular location">
    <subcellularLocation>
        <location evidence="1 8">Nucleus</location>
    </subcellularLocation>
</comment>
<keyword evidence="6 8" id="KW-0539">Nucleus</keyword>
<evidence type="ECO:0000256" key="4">
    <source>
        <dbReference type="ARBA" id="ARBA00023159"/>
    </source>
</evidence>
<keyword evidence="10" id="KW-1185">Reference proteome</keyword>
<evidence type="ECO:0000256" key="5">
    <source>
        <dbReference type="ARBA" id="ARBA00023163"/>
    </source>
</evidence>
<comment type="similarity">
    <text evidence="8">Belongs to the NFYA/HAP2 subunit family.</text>
</comment>
<keyword evidence="4" id="KW-0010">Activator</keyword>
<dbReference type="GO" id="GO:0016602">
    <property type="term" value="C:CCAAT-binding factor complex"/>
    <property type="evidence" value="ECO:0007669"/>
    <property type="project" value="InterPro"/>
</dbReference>
<dbReference type="SMART" id="SM00521">
    <property type="entry name" value="CBF"/>
    <property type="match status" value="1"/>
</dbReference>
<keyword evidence="2 8" id="KW-0805">Transcription regulation</keyword>
<evidence type="ECO:0000256" key="9">
    <source>
        <dbReference type="SAM" id="MobiDB-lite"/>
    </source>
</evidence>
<evidence type="ECO:0000256" key="7">
    <source>
        <dbReference type="ARBA" id="ARBA00025911"/>
    </source>
</evidence>
<dbReference type="AlphaFoldDB" id="A0A6J1D8S0"/>
<evidence type="ECO:0000256" key="8">
    <source>
        <dbReference type="RuleBase" id="RU367155"/>
    </source>
</evidence>
<keyword evidence="3 8" id="KW-0238">DNA-binding</keyword>
<keyword evidence="5 8" id="KW-0804">Transcription</keyword>
<evidence type="ECO:0000313" key="10">
    <source>
        <dbReference type="Proteomes" id="UP000504603"/>
    </source>
</evidence>
<feature type="region of interest" description="Disordered" evidence="9">
    <location>
        <begin position="297"/>
        <end position="320"/>
    </location>
</feature>